<reference evidence="6" key="2">
    <citation type="submission" date="2014-05" db="EMBL/GenBank/DDBJ databases">
        <title>The genome and life-stage specific transcriptomes of Globodera pallida elucidate key aspects of plant parasitism by a cyst nematode.</title>
        <authorList>
            <person name="Cotton J.A."/>
            <person name="Lilley C.J."/>
            <person name="Jones L.M."/>
            <person name="Kikuchi T."/>
            <person name="Reid A.J."/>
            <person name="Thorpe P."/>
            <person name="Tsai I.J."/>
            <person name="Beasley H."/>
            <person name="Blok V."/>
            <person name="Cock P.J.A."/>
            <person name="Van den Akker S.E."/>
            <person name="Holroyd N."/>
            <person name="Hunt M."/>
            <person name="Mantelin S."/>
            <person name="Naghra H."/>
            <person name="Pain A."/>
            <person name="Palomares-Rius J.E."/>
            <person name="Zarowiecki M."/>
            <person name="Berriman M."/>
            <person name="Jones J.T."/>
            <person name="Urwin P.E."/>
        </authorList>
    </citation>
    <scope>NUCLEOTIDE SEQUENCE [LARGE SCALE GENOMIC DNA]</scope>
    <source>
        <strain evidence="6">Lindley</strain>
    </source>
</reference>
<dbReference type="Gene3D" id="1.50.10.20">
    <property type="match status" value="1"/>
</dbReference>
<organism evidence="6 7">
    <name type="scientific">Globodera pallida</name>
    <name type="common">Potato cyst nematode worm</name>
    <name type="synonym">Heterodera pallida</name>
    <dbReference type="NCBI Taxonomy" id="36090"/>
    <lineage>
        <taxon>Eukaryota</taxon>
        <taxon>Metazoa</taxon>
        <taxon>Ecdysozoa</taxon>
        <taxon>Nematoda</taxon>
        <taxon>Chromadorea</taxon>
        <taxon>Rhabditida</taxon>
        <taxon>Tylenchina</taxon>
        <taxon>Tylenchomorpha</taxon>
        <taxon>Tylenchoidea</taxon>
        <taxon>Heteroderidae</taxon>
        <taxon>Heteroderinae</taxon>
        <taxon>Globodera</taxon>
    </lineage>
</organism>
<dbReference type="WBParaSite" id="GPLIN_000866500">
    <property type="protein sequence ID" value="GPLIN_000866500"/>
    <property type="gene ID" value="GPLIN_000866500"/>
</dbReference>
<evidence type="ECO:0000313" key="6">
    <source>
        <dbReference type="Proteomes" id="UP000050741"/>
    </source>
</evidence>
<evidence type="ECO:0000256" key="2">
    <source>
        <dbReference type="ARBA" id="ARBA00022966"/>
    </source>
</evidence>
<dbReference type="PANTHER" id="PTHR11412:SF136">
    <property type="entry name" value="CD109 ANTIGEN"/>
    <property type="match status" value="1"/>
</dbReference>
<keyword evidence="2" id="KW-0882">Thioester bond</keyword>
<evidence type="ECO:0000256" key="3">
    <source>
        <dbReference type="SAM" id="MobiDB-lite"/>
    </source>
</evidence>
<dbReference type="PANTHER" id="PTHR11412">
    <property type="entry name" value="MACROGLOBULIN / COMPLEMENT"/>
    <property type="match status" value="1"/>
</dbReference>
<feature type="domain" description="Alpha-2-macroglobulin" evidence="5">
    <location>
        <begin position="232"/>
        <end position="316"/>
    </location>
</feature>
<evidence type="ECO:0000259" key="5">
    <source>
        <dbReference type="Pfam" id="PF00207"/>
    </source>
</evidence>
<reference evidence="6" key="1">
    <citation type="submission" date="2013-12" db="EMBL/GenBank/DDBJ databases">
        <authorList>
            <person name="Aslett M."/>
        </authorList>
    </citation>
    <scope>NUCLEOTIDE SEQUENCE [LARGE SCALE GENOMIC DNA]</scope>
    <source>
        <strain evidence="6">Lindley</strain>
    </source>
</reference>
<dbReference type="Proteomes" id="UP000050741">
    <property type="component" value="Unassembled WGS sequence"/>
</dbReference>
<dbReference type="InterPro" id="IPR001599">
    <property type="entry name" value="Macroglobln_a2"/>
</dbReference>
<keyword evidence="1" id="KW-0732">Signal</keyword>
<dbReference type="AlphaFoldDB" id="A0A183C719"/>
<evidence type="ECO:0000313" key="7">
    <source>
        <dbReference type="WBParaSite" id="GPLIN_000866500"/>
    </source>
</evidence>
<name>A0A183C719_GLOPA</name>
<feature type="transmembrane region" description="Helical" evidence="4">
    <location>
        <begin position="702"/>
        <end position="727"/>
    </location>
</feature>
<keyword evidence="4" id="KW-1133">Transmembrane helix</keyword>
<dbReference type="Pfam" id="PF00207">
    <property type="entry name" value="A2M"/>
    <property type="match status" value="1"/>
</dbReference>
<feature type="region of interest" description="Disordered" evidence="3">
    <location>
        <begin position="192"/>
        <end position="218"/>
    </location>
</feature>
<sequence>MGGEFVGGEGEYSIGLSSPNVTVGAPLDVNLRALPDSLALLHAYDSRLEGLLSNTGDSSRTVHLWSFSEFLSPDPPGEQSAESFAWFSNLIELAAIFAKRKEVCRLAGKLNPQCPLVVTQMGSSSPLLKASSSRLSDDCLREMEEECERQKSGTGRADTLTEMQPLEGNVPQMPIKMAGNVHWLVQRPSLKTTPSGMEDVKSLRSAGRNGDEHAEKGKAGEELSLRDFFPEVWLFNDYRIENGSLAVKLNSTPHSVTAWNFVATFWSLGRADVCKAEKQSLVAQKHVFMDVDVPLHVYVNESVNVHIAVSVINLTRNEHMSVCFRGLSPKVCGDVGRDGSFGETDFTRVVLTPESPIQLKNFFVRFLRPGTHNLSFELRSEDVLKGHDWHCRGDGSTVYDRISKQIQVERRVDVEEHFRQIVVYRRKRLDEGEEQQMTLDQILDSTSATTATPRASLLASAPDVISYSVQQQQSSSSDHSDQQSSLADLLQTKVSINAGGRKVYNLGVEFSKFVPSFPPALSTELLSVASPLDPRGNAPLHRVRNRPVLNAFSEEERSERNMRSSGKESTKAKERQKRRRMAESSERPLQGYSLPILLKELAFLTYELKSVRTMLTVGAGAGDDKSAAAEAKDGTDREWTEQRELLLGTLLSELLTFSDCEHRHKDCGFGEFGRPKEPTERNLVLTTLATSLLCEQRAAEEYVRFILSFLTHAFCLFLICGPIAFLAREARTLLNGTGSAGSETDFGGMGMDAFFNDPSEQKLFLESLFVQAVMDCSAYACAASPLAKESWKQLHSSFYRSVDLNKRYDIRVIAALAYMSTAATRSIMRSRLATATLRDDTAPFWGPVEDFEEKGTAHGVLERSVQKSSTVLANALALLAYTREHSVYRYWKNEFDFDALSNWLVEQQDSRRQYENALDSFFASRALFQFVSANAARQARQALLGSLQATENLKE</sequence>
<reference evidence="7" key="3">
    <citation type="submission" date="2016-06" db="UniProtKB">
        <authorList>
            <consortium name="WormBaseParasite"/>
        </authorList>
    </citation>
    <scope>IDENTIFICATION</scope>
</reference>
<protein>
    <submittedName>
        <fullName evidence="7">A2M domain-containing protein</fullName>
    </submittedName>
</protein>
<dbReference type="InterPro" id="IPR050473">
    <property type="entry name" value="A2M/Complement_sys"/>
</dbReference>
<keyword evidence="4" id="KW-0812">Transmembrane</keyword>
<keyword evidence="6" id="KW-1185">Reference proteome</keyword>
<feature type="region of interest" description="Disordered" evidence="3">
    <location>
        <begin position="551"/>
        <end position="586"/>
    </location>
</feature>
<feature type="compositionally biased region" description="Basic and acidic residues" evidence="3">
    <location>
        <begin position="209"/>
        <end position="218"/>
    </location>
</feature>
<proteinExistence type="predicted"/>
<accession>A0A183C719</accession>
<keyword evidence="4" id="KW-0472">Membrane</keyword>
<evidence type="ECO:0000256" key="1">
    <source>
        <dbReference type="ARBA" id="ARBA00022729"/>
    </source>
</evidence>
<dbReference type="Gene3D" id="2.20.130.20">
    <property type="match status" value="1"/>
</dbReference>
<feature type="compositionally biased region" description="Basic and acidic residues" evidence="3">
    <location>
        <begin position="554"/>
        <end position="573"/>
    </location>
</feature>
<evidence type="ECO:0000256" key="4">
    <source>
        <dbReference type="SAM" id="Phobius"/>
    </source>
</evidence>
<dbReference type="GO" id="GO:0004866">
    <property type="term" value="F:endopeptidase inhibitor activity"/>
    <property type="evidence" value="ECO:0007669"/>
    <property type="project" value="InterPro"/>
</dbReference>